<sequence length="71" mass="7882">MSRIEVSPLVDAAKRPSSWQHQTIARHDIARHPRTLTQDDQRGSPPTLAMSGSRGVDQSTDAANALRNTYR</sequence>
<proteinExistence type="predicted"/>
<reference evidence="2" key="1">
    <citation type="submission" date="2016-09" db="EMBL/GenBank/DDBJ databases">
        <title>The Complete Genome of Burkholderia sprentiae wsm5005.</title>
        <authorList>
            <person name="De Meyer S."/>
            <person name="Wang P."/>
            <person name="Terpolilli J."/>
        </authorList>
    </citation>
    <scope>NUCLEOTIDE SEQUENCE [LARGE SCALE GENOMIC DNA]</scope>
    <source>
        <strain evidence="2">WSM5005</strain>
    </source>
</reference>
<name>A0A1I9YJV5_9BURK</name>
<evidence type="ECO:0000256" key="1">
    <source>
        <dbReference type="SAM" id="MobiDB-lite"/>
    </source>
</evidence>
<dbReference type="STRING" id="754502.BJG93_15180"/>
<gene>
    <name evidence="2" type="ORF">BJG93_15180</name>
</gene>
<feature type="compositionally biased region" description="Basic and acidic residues" evidence="1">
    <location>
        <begin position="25"/>
        <end position="42"/>
    </location>
</feature>
<dbReference type="EMBL" id="CP017561">
    <property type="protein sequence ID" value="APA86588.1"/>
    <property type="molecule type" value="Genomic_DNA"/>
</dbReference>
<feature type="region of interest" description="Disordered" evidence="1">
    <location>
        <begin position="1"/>
        <end position="71"/>
    </location>
</feature>
<accession>A0A1I9YJV5</accession>
<evidence type="ECO:0000313" key="2">
    <source>
        <dbReference type="EMBL" id="APA86588.1"/>
    </source>
</evidence>
<organism evidence="2">
    <name type="scientific">Paraburkholderia sprentiae WSM5005</name>
    <dbReference type="NCBI Taxonomy" id="754502"/>
    <lineage>
        <taxon>Bacteria</taxon>
        <taxon>Pseudomonadati</taxon>
        <taxon>Pseudomonadota</taxon>
        <taxon>Betaproteobacteria</taxon>
        <taxon>Burkholderiales</taxon>
        <taxon>Burkholderiaceae</taxon>
        <taxon>Paraburkholderia</taxon>
    </lineage>
</organism>
<protein>
    <submittedName>
        <fullName evidence="2">Uncharacterized protein</fullName>
    </submittedName>
</protein>
<dbReference type="AlphaFoldDB" id="A0A1I9YJV5"/>